<sequence length="276" mass="31355">MNDKEFSVLMAVYRGDNSQQIDSAIKSVFKQTVIPTEVVVVADGPLPDKITSTLEKYELAYPDTVRVVHLESNQGLGAALRVGVEVCSYDLVARMDADDISVEDRFEHQINYLCENPEVDILGGYIEEFVENPTNSKQIRSVPTDPKTLESNAKFRCPVNHPSVMFRRNSVLEAGNYRPLAGLEDYELWIRMLNQGYLISNLSKVLVKCRAGKALYERRGGVEYAIHELQIQKEFLTRGIVPLPVFLINIAIRVPIRLLPNRLRAIIYEIFLRDDI</sequence>
<dbReference type="PANTHER" id="PTHR43685:SF5">
    <property type="entry name" value="GLYCOSYLTRANSFERASE EPSE-RELATED"/>
    <property type="match status" value="1"/>
</dbReference>
<dbReference type="InterPro" id="IPR050834">
    <property type="entry name" value="Glycosyltransf_2"/>
</dbReference>
<dbReference type="EMBL" id="CP024047">
    <property type="protein sequence ID" value="AXR77724.1"/>
    <property type="molecule type" value="Genomic_DNA"/>
</dbReference>
<evidence type="ECO:0000313" key="5">
    <source>
        <dbReference type="EMBL" id="AXR77724.1"/>
    </source>
</evidence>
<dbReference type="InterPro" id="IPR001173">
    <property type="entry name" value="Glyco_trans_2-like"/>
</dbReference>
<dbReference type="InterPro" id="IPR029044">
    <property type="entry name" value="Nucleotide-diphossugar_trans"/>
</dbReference>
<dbReference type="Proteomes" id="UP000258707">
    <property type="component" value="Chromosome"/>
</dbReference>
<gene>
    <name evidence="5" type="ORF">AArc1_1390</name>
</gene>
<evidence type="ECO:0000256" key="2">
    <source>
        <dbReference type="ARBA" id="ARBA00022676"/>
    </source>
</evidence>
<dbReference type="GO" id="GO:0016757">
    <property type="term" value="F:glycosyltransferase activity"/>
    <property type="evidence" value="ECO:0007669"/>
    <property type="project" value="UniProtKB-KW"/>
</dbReference>
<protein>
    <recommendedName>
        <fullName evidence="4">Glycosyltransferase 2-like domain-containing protein</fullName>
    </recommendedName>
</protein>
<dbReference type="GeneID" id="37638193"/>
<dbReference type="KEGG" id="nan:AArc1_1390"/>
<evidence type="ECO:0000313" key="6">
    <source>
        <dbReference type="Proteomes" id="UP000258707"/>
    </source>
</evidence>
<evidence type="ECO:0000256" key="1">
    <source>
        <dbReference type="ARBA" id="ARBA00006739"/>
    </source>
</evidence>
<feature type="domain" description="Glycosyltransferase 2-like" evidence="4">
    <location>
        <begin position="7"/>
        <end position="172"/>
    </location>
</feature>
<accession>A0A346PDX9</accession>
<comment type="similarity">
    <text evidence="1">Belongs to the glycosyltransferase 2 family.</text>
</comment>
<dbReference type="Pfam" id="PF00535">
    <property type="entry name" value="Glycos_transf_2"/>
    <property type="match status" value="1"/>
</dbReference>
<reference evidence="6" key="1">
    <citation type="submission" date="2017-10" db="EMBL/GenBank/DDBJ databases">
        <title>Phenotypic and genomic properties of facultatively anaerobic sulfur-reducing natronoarchaea from hypersaline soda lakes.</title>
        <authorList>
            <person name="Sorokin D.Y."/>
            <person name="Kublanov I.V."/>
            <person name="Roman P."/>
            <person name="Sinninghe Damste J.S."/>
            <person name="Golyshin P.N."/>
            <person name="Rojo D."/>
            <person name="Ciordia S."/>
            <person name="Mena Md.C."/>
            <person name="Ferrer M."/>
            <person name="Messina E."/>
            <person name="Smedile F."/>
            <person name="La Spada G."/>
            <person name="La Cono V."/>
            <person name="Yakimov M.M."/>
        </authorList>
    </citation>
    <scope>NUCLEOTIDE SEQUENCE [LARGE SCALE GENOMIC DNA]</scope>
    <source>
        <strain evidence="6">AArc1</strain>
    </source>
</reference>
<keyword evidence="2" id="KW-0328">Glycosyltransferase</keyword>
<dbReference type="SUPFAM" id="SSF53448">
    <property type="entry name" value="Nucleotide-diphospho-sugar transferases"/>
    <property type="match status" value="1"/>
</dbReference>
<name>A0A346PDX9_9EURY</name>
<proteinExistence type="inferred from homology"/>
<dbReference type="AlphaFoldDB" id="A0A346PDX9"/>
<evidence type="ECO:0000256" key="3">
    <source>
        <dbReference type="ARBA" id="ARBA00022679"/>
    </source>
</evidence>
<keyword evidence="3" id="KW-0808">Transferase</keyword>
<dbReference type="PANTHER" id="PTHR43685">
    <property type="entry name" value="GLYCOSYLTRANSFERASE"/>
    <property type="match status" value="1"/>
</dbReference>
<evidence type="ECO:0000259" key="4">
    <source>
        <dbReference type="Pfam" id="PF00535"/>
    </source>
</evidence>
<dbReference type="RefSeq" id="WP_117363862.1">
    <property type="nucleotide sequence ID" value="NZ_CP024047.1"/>
</dbReference>
<organism evidence="5 6">
    <name type="scientific">Natrarchaeobaculum sulfurireducens</name>
    <dbReference type="NCBI Taxonomy" id="2044521"/>
    <lineage>
        <taxon>Archaea</taxon>
        <taxon>Methanobacteriati</taxon>
        <taxon>Methanobacteriota</taxon>
        <taxon>Stenosarchaea group</taxon>
        <taxon>Halobacteria</taxon>
        <taxon>Halobacteriales</taxon>
        <taxon>Natrialbaceae</taxon>
        <taxon>Natrarchaeobaculum</taxon>
    </lineage>
</organism>
<dbReference type="Gene3D" id="3.90.550.10">
    <property type="entry name" value="Spore Coat Polysaccharide Biosynthesis Protein SpsA, Chain A"/>
    <property type="match status" value="1"/>
</dbReference>